<feature type="domain" description="6-phosphogluconate dehydrogenase NADP-binding" evidence="1">
    <location>
        <begin position="8"/>
        <end position="156"/>
    </location>
</feature>
<proteinExistence type="predicted"/>
<dbReference type="Proteomes" id="UP001205311">
    <property type="component" value="Unassembled WGS sequence"/>
</dbReference>
<dbReference type="InterPro" id="IPR051265">
    <property type="entry name" value="HIBADH-related_NP60_sf"/>
</dbReference>
<reference evidence="2 3" key="1">
    <citation type="submission" date="2022-06" db="EMBL/GenBank/DDBJ databases">
        <title>Genomic Encyclopedia of Archaeal and Bacterial Type Strains, Phase II (KMG-II): from individual species to whole genera.</title>
        <authorList>
            <person name="Goeker M."/>
        </authorList>
    </citation>
    <scope>NUCLEOTIDE SEQUENCE [LARGE SCALE GENOMIC DNA]</scope>
    <source>
        <strain evidence="2 3">DSM 40477</strain>
    </source>
</reference>
<dbReference type="Gene3D" id="3.40.50.720">
    <property type="entry name" value="NAD(P)-binding Rossmann-like Domain"/>
    <property type="match status" value="1"/>
</dbReference>
<evidence type="ECO:0000259" key="1">
    <source>
        <dbReference type="Pfam" id="PF03446"/>
    </source>
</evidence>
<comment type="caution">
    <text evidence="2">The sequence shown here is derived from an EMBL/GenBank/DDBJ whole genome shotgun (WGS) entry which is preliminary data.</text>
</comment>
<organism evidence="2 3">
    <name type="scientific">Streptoalloteichus tenebrarius (strain ATCC 17920 / DSM 40477 / JCM 4838 / CBS 697.72 / NBRC 16177 / NCIMB 11028 / NRRL B-12390 / A12253. 1 / ISP 5477)</name>
    <name type="common">Streptomyces tenebrarius</name>
    <dbReference type="NCBI Taxonomy" id="1933"/>
    <lineage>
        <taxon>Bacteria</taxon>
        <taxon>Bacillati</taxon>
        <taxon>Actinomycetota</taxon>
        <taxon>Actinomycetes</taxon>
        <taxon>Pseudonocardiales</taxon>
        <taxon>Pseudonocardiaceae</taxon>
        <taxon>Streptoalloteichus</taxon>
    </lineage>
</organism>
<name>A0ABT1I443_STRSD</name>
<dbReference type="RefSeq" id="WP_253674704.1">
    <property type="nucleotide sequence ID" value="NZ_JAMTCP010000074.1"/>
</dbReference>
<keyword evidence="3" id="KW-1185">Reference proteome</keyword>
<evidence type="ECO:0000313" key="3">
    <source>
        <dbReference type="Proteomes" id="UP001205311"/>
    </source>
</evidence>
<protein>
    <submittedName>
        <fullName evidence="2">NAD binding domain of 6-phosphogluconate dehydrogenase</fullName>
    </submittedName>
</protein>
<dbReference type="PANTHER" id="PTHR43580">
    <property type="entry name" value="OXIDOREDUCTASE GLYR1-RELATED"/>
    <property type="match status" value="1"/>
</dbReference>
<dbReference type="Pfam" id="PF03446">
    <property type="entry name" value="NAD_binding_2"/>
    <property type="match status" value="1"/>
</dbReference>
<accession>A0ABT1I443</accession>
<gene>
    <name evidence="2" type="ORF">LX15_006250</name>
</gene>
<dbReference type="SUPFAM" id="SSF51735">
    <property type="entry name" value="NAD(P)-binding Rossmann-fold domains"/>
    <property type="match status" value="1"/>
</dbReference>
<dbReference type="InterPro" id="IPR036291">
    <property type="entry name" value="NAD(P)-bd_dom_sf"/>
</dbReference>
<dbReference type="InterPro" id="IPR006115">
    <property type="entry name" value="6PGDH_NADP-bd"/>
</dbReference>
<dbReference type="EMBL" id="JAMTCP010000074">
    <property type="protein sequence ID" value="MCP2262510.1"/>
    <property type="molecule type" value="Genomic_DNA"/>
</dbReference>
<dbReference type="PANTHER" id="PTHR43580:SF2">
    <property type="entry name" value="CYTOKINE-LIKE NUCLEAR FACTOR N-PAC"/>
    <property type="match status" value="1"/>
</dbReference>
<evidence type="ECO:0000313" key="2">
    <source>
        <dbReference type="EMBL" id="MCP2262510.1"/>
    </source>
</evidence>
<sequence length="197" mass="20781">MNTSTTDVTVLGLGNLGQALAGTLLRAGHIVTVWNRSAGRDRVLVERGARPASTVAQAVAASPLVVVSVLDQPAVRQVLGQAGPLLSGRSLVNLTSGSPRAARELAAWAGEQGAWYLAGAVYAVPQTVGTPEATIHYSAEAGVRQRWEGLLEALGRGGRTRGWRPPTTWRSWPGCTGCWTVSSTRRPWPRPASPRAS</sequence>